<evidence type="ECO:0000256" key="1">
    <source>
        <dbReference type="SAM" id="Phobius"/>
    </source>
</evidence>
<comment type="caution">
    <text evidence="2">The sequence shown here is derived from an EMBL/GenBank/DDBJ whole genome shotgun (WGS) entry which is preliminary data.</text>
</comment>
<organism evidence="2 3">
    <name type="scientific">Daphnia magna</name>
    <dbReference type="NCBI Taxonomy" id="35525"/>
    <lineage>
        <taxon>Eukaryota</taxon>
        <taxon>Metazoa</taxon>
        <taxon>Ecdysozoa</taxon>
        <taxon>Arthropoda</taxon>
        <taxon>Crustacea</taxon>
        <taxon>Branchiopoda</taxon>
        <taxon>Diplostraca</taxon>
        <taxon>Cladocera</taxon>
        <taxon>Anomopoda</taxon>
        <taxon>Daphniidae</taxon>
        <taxon>Daphnia</taxon>
    </lineage>
</organism>
<evidence type="ECO:0000313" key="2">
    <source>
        <dbReference type="EMBL" id="KZS19783.1"/>
    </source>
</evidence>
<reference evidence="2 3" key="1">
    <citation type="submission" date="2016-03" db="EMBL/GenBank/DDBJ databases">
        <title>EvidentialGene: Evidence-directed Construction of Genes on Genomes.</title>
        <authorList>
            <person name="Gilbert D.G."/>
            <person name="Choi J.-H."/>
            <person name="Mockaitis K."/>
            <person name="Colbourne J."/>
            <person name="Pfrender M."/>
        </authorList>
    </citation>
    <scope>NUCLEOTIDE SEQUENCE [LARGE SCALE GENOMIC DNA]</scope>
    <source>
        <strain evidence="2 3">Xinb3</strain>
        <tissue evidence="2">Complete organism</tissue>
    </source>
</reference>
<proteinExistence type="predicted"/>
<evidence type="ECO:0000313" key="3">
    <source>
        <dbReference type="Proteomes" id="UP000076858"/>
    </source>
</evidence>
<gene>
    <name evidence="2" type="ORF">APZ42_013581</name>
</gene>
<dbReference type="EMBL" id="LRGB01000311">
    <property type="protein sequence ID" value="KZS19783.1"/>
    <property type="molecule type" value="Genomic_DNA"/>
</dbReference>
<keyword evidence="1" id="KW-0812">Transmembrane</keyword>
<dbReference type="AlphaFoldDB" id="A0A162QLM5"/>
<accession>A0A162QLM5</accession>
<keyword evidence="1" id="KW-1133">Transmembrane helix</keyword>
<keyword evidence="3" id="KW-1185">Reference proteome</keyword>
<keyword evidence="1" id="KW-0472">Membrane</keyword>
<feature type="transmembrane region" description="Helical" evidence="1">
    <location>
        <begin position="53"/>
        <end position="72"/>
    </location>
</feature>
<dbReference type="Proteomes" id="UP000076858">
    <property type="component" value="Unassembled WGS sequence"/>
</dbReference>
<name>A0A162QLM5_9CRUS</name>
<protein>
    <submittedName>
        <fullName evidence="2">Uncharacterized protein</fullName>
    </submittedName>
</protein>
<sequence>MECHVSNAGWEIASYNKSYMSTDVSNTKEIKDKGKKLNAEKKLLSFFRHLTNVRTPLFLLFFLPQVSAYFLLQDTEWKRFSHGFGEWRTNKSETNFLRDITGTKT</sequence>